<dbReference type="HOGENOM" id="CLU_712583_0_0_1"/>
<evidence type="ECO:0008006" key="8">
    <source>
        <dbReference type="Google" id="ProtNLM"/>
    </source>
</evidence>
<dbReference type="Pfam" id="PF00249">
    <property type="entry name" value="Myb_DNA-binding"/>
    <property type="match status" value="1"/>
</dbReference>
<dbReference type="AlphaFoldDB" id="A0A0D3K8G0"/>
<dbReference type="PROSITE" id="PS51293">
    <property type="entry name" value="SANT"/>
    <property type="match status" value="1"/>
</dbReference>
<dbReference type="RefSeq" id="XP_005784474.1">
    <property type="nucleotide sequence ID" value="XM_005784417.1"/>
</dbReference>
<dbReference type="GO" id="GO:0003713">
    <property type="term" value="F:transcription coactivator activity"/>
    <property type="evidence" value="ECO:0007669"/>
    <property type="project" value="TreeGrafter"/>
</dbReference>
<dbReference type="Gene3D" id="1.10.10.60">
    <property type="entry name" value="Homeodomain-like"/>
    <property type="match status" value="1"/>
</dbReference>
<evidence type="ECO:0000313" key="7">
    <source>
        <dbReference type="Proteomes" id="UP000013827"/>
    </source>
</evidence>
<dbReference type="InterPro" id="IPR001005">
    <property type="entry name" value="SANT/Myb"/>
</dbReference>
<dbReference type="eggNOG" id="KOG0457">
    <property type="taxonomic scope" value="Eukaryota"/>
</dbReference>
<evidence type="ECO:0000313" key="6">
    <source>
        <dbReference type="EnsemblProtists" id="EOD32045"/>
    </source>
</evidence>
<dbReference type="GO" id="GO:0006338">
    <property type="term" value="P:chromatin remodeling"/>
    <property type="evidence" value="ECO:0007669"/>
    <property type="project" value="TreeGrafter"/>
</dbReference>
<dbReference type="PROSITE" id="PS50090">
    <property type="entry name" value="MYB_LIKE"/>
    <property type="match status" value="1"/>
</dbReference>
<dbReference type="SUPFAM" id="SSF57850">
    <property type="entry name" value="RING/U-box"/>
    <property type="match status" value="1"/>
</dbReference>
<keyword evidence="1" id="KW-0479">Metal-binding</keyword>
<dbReference type="GO" id="GO:0006357">
    <property type="term" value="P:regulation of transcription by RNA polymerase II"/>
    <property type="evidence" value="ECO:0007669"/>
    <property type="project" value="TreeGrafter"/>
</dbReference>
<dbReference type="PaxDb" id="2903-EOD32045"/>
<dbReference type="GO" id="GO:0005634">
    <property type="term" value="C:nucleus"/>
    <property type="evidence" value="ECO:0007669"/>
    <property type="project" value="TreeGrafter"/>
</dbReference>
<accession>A0A0D3K8G0</accession>
<organism evidence="6 7">
    <name type="scientific">Emiliania huxleyi (strain CCMP1516)</name>
    <dbReference type="NCBI Taxonomy" id="280463"/>
    <lineage>
        <taxon>Eukaryota</taxon>
        <taxon>Haptista</taxon>
        <taxon>Haptophyta</taxon>
        <taxon>Prymnesiophyceae</taxon>
        <taxon>Isochrysidales</taxon>
        <taxon>Noelaerhabdaceae</taxon>
        <taxon>Emiliania</taxon>
    </lineage>
</organism>
<dbReference type="InterPro" id="IPR017884">
    <property type="entry name" value="SANT_dom"/>
</dbReference>
<evidence type="ECO:0000256" key="3">
    <source>
        <dbReference type="ARBA" id="ARBA00022833"/>
    </source>
</evidence>
<name>A0A0D3K8G0_EMIH1</name>
<dbReference type="SMART" id="SM00717">
    <property type="entry name" value="SANT"/>
    <property type="match status" value="1"/>
</dbReference>
<dbReference type="InterPro" id="IPR055141">
    <property type="entry name" value="TADA2A_B-like_dom"/>
</dbReference>
<reference evidence="6" key="2">
    <citation type="submission" date="2024-10" db="UniProtKB">
        <authorList>
            <consortium name="EnsemblProtists"/>
        </authorList>
    </citation>
    <scope>IDENTIFICATION</scope>
</reference>
<dbReference type="InterPro" id="IPR009057">
    <property type="entry name" value="Homeodomain-like_sf"/>
</dbReference>
<keyword evidence="2" id="KW-0863">Zinc-finger</keyword>
<dbReference type="GO" id="GO:0008270">
    <property type="term" value="F:zinc ion binding"/>
    <property type="evidence" value="ECO:0007669"/>
    <property type="project" value="UniProtKB-KW"/>
</dbReference>
<keyword evidence="3" id="KW-0862">Zinc</keyword>
<dbReference type="OMA" id="PEECENH"/>
<dbReference type="KEGG" id="ehx:EMIHUDRAFT_202596"/>
<protein>
    <recommendedName>
        <fullName evidence="8">Transcriptional adapter</fullName>
    </recommendedName>
</protein>
<dbReference type="GeneID" id="17277317"/>
<feature type="domain" description="SANT" evidence="5">
    <location>
        <begin position="120"/>
        <end position="164"/>
    </location>
</feature>
<dbReference type="SUPFAM" id="SSF46689">
    <property type="entry name" value="Homeodomain-like"/>
    <property type="match status" value="1"/>
</dbReference>
<dbReference type="STRING" id="2903.R1EZN5"/>
<keyword evidence="7" id="KW-1185">Reference proteome</keyword>
<dbReference type="GO" id="GO:0003682">
    <property type="term" value="F:chromatin binding"/>
    <property type="evidence" value="ECO:0007669"/>
    <property type="project" value="TreeGrafter"/>
</dbReference>
<evidence type="ECO:0000256" key="1">
    <source>
        <dbReference type="ARBA" id="ARBA00022723"/>
    </source>
</evidence>
<evidence type="ECO:0000256" key="2">
    <source>
        <dbReference type="ARBA" id="ARBA00022771"/>
    </source>
</evidence>
<reference evidence="7" key="1">
    <citation type="journal article" date="2013" name="Nature">
        <title>Pan genome of the phytoplankton Emiliania underpins its global distribution.</title>
        <authorList>
            <person name="Read B.A."/>
            <person name="Kegel J."/>
            <person name="Klute M.J."/>
            <person name="Kuo A."/>
            <person name="Lefebvre S.C."/>
            <person name="Maumus F."/>
            <person name="Mayer C."/>
            <person name="Miller J."/>
            <person name="Monier A."/>
            <person name="Salamov A."/>
            <person name="Young J."/>
            <person name="Aguilar M."/>
            <person name="Claverie J.M."/>
            <person name="Frickenhaus S."/>
            <person name="Gonzalez K."/>
            <person name="Herman E.K."/>
            <person name="Lin Y.C."/>
            <person name="Napier J."/>
            <person name="Ogata H."/>
            <person name="Sarno A.F."/>
            <person name="Shmutz J."/>
            <person name="Schroeder D."/>
            <person name="de Vargas C."/>
            <person name="Verret F."/>
            <person name="von Dassow P."/>
            <person name="Valentin K."/>
            <person name="Van de Peer Y."/>
            <person name="Wheeler G."/>
            <person name="Dacks J.B."/>
            <person name="Delwiche C.F."/>
            <person name="Dyhrman S.T."/>
            <person name="Glockner G."/>
            <person name="John U."/>
            <person name="Richards T."/>
            <person name="Worden A.Z."/>
            <person name="Zhang X."/>
            <person name="Grigoriev I.V."/>
            <person name="Allen A.E."/>
            <person name="Bidle K."/>
            <person name="Borodovsky M."/>
            <person name="Bowler C."/>
            <person name="Brownlee C."/>
            <person name="Cock J.M."/>
            <person name="Elias M."/>
            <person name="Gladyshev V.N."/>
            <person name="Groth M."/>
            <person name="Guda C."/>
            <person name="Hadaegh A."/>
            <person name="Iglesias-Rodriguez M.D."/>
            <person name="Jenkins J."/>
            <person name="Jones B.M."/>
            <person name="Lawson T."/>
            <person name="Leese F."/>
            <person name="Lindquist E."/>
            <person name="Lobanov A."/>
            <person name="Lomsadze A."/>
            <person name="Malik S.B."/>
            <person name="Marsh M.E."/>
            <person name="Mackinder L."/>
            <person name="Mock T."/>
            <person name="Mueller-Roeber B."/>
            <person name="Pagarete A."/>
            <person name="Parker M."/>
            <person name="Probert I."/>
            <person name="Quesneville H."/>
            <person name="Raines C."/>
            <person name="Rensing S.A."/>
            <person name="Riano-Pachon D.M."/>
            <person name="Richier S."/>
            <person name="Rokitta S."/>
            <person name="Shiraiwa Y."/>
            <person name="Soanes D.M."/>
            <person name="van der Giezen M."/>
            <person name="Wahlund T.M."/>
            <person name="Williams B."/>
            <person name="Wilson W."/>
            <person name="Wolfe G."/>
            <person name="Wurch L.L."/>
        </authorList>
    </citation>
    <scope>NUCLEOTIDE SEQUENCE</scope>
</reference>
<dbReference type="Pfam" id="PF22941">
    <property type="entry name" value="TADA2A-like_3rd"/>
    <property type="match status" value="1"/>
</dbReference>
<evidence type="ECO:0000259" key="4">
    <source>
        <dbReference type="PROSITE" id="PS50090"/>
    </source>
</evidence>
<sequence length="388" mass="43351">MLSAQAKIKYTCEPCPSRRLLPRSPTRERISGAIVVDMRNQVAQELCAFEPRDGCGYCRRALGAEVRIECAECTPRLLLCVDCLRAGVSIHTRGHTPAHKYRVIDVGSDALLEVGWRGTDELRLLEGVQLYGFGNWMDIAEHVGGGRSREAVERHYRRCYLEPPEEEFRYQGWMPLRQEFDVEWEDEAEALVSEIEFVPGELEAVEAGVAREKMQKLHTYNATLDGRQWRHELVVARDLLDDVHEQIEIERIAPVAEVAARARLRPLARFHSAAQHEELVQSVLKQQGMALDLRHLQAAAAKGITSLREARPLAELCERLALPRHLLPRAKRQLVLAALAGGGLARREAAAVLRPEVDTARAAMLWDYCVGAGWVQPPAAEAGESGAA</sequence>
<dbReference type="PANTHER" id="PTHR12374:SF20">
    <property type="entry name" value="TRANSCRIPTIONAL ADAPTER 2-ALPHA"/>
    <property type="match status" value="1"/>
</dbReference>
<dbReference type="Pfam" id="PF25299">
    <property type="entry name" value="ZZ_ADA2"/>
    <property type="match status" value="1"/>
</dbReference>
<feature type="domain" description="Myb-like" evidence="4">
    <location>
        <begin position="116"/>
        <end position="160"/>
    </location>
</feature>
<dbReference type="PANTHER" id="PTHR12374">
    <property type="entry name" value="TRANSCRIPTIONAL ADAPTOR 2 ADA2 -RELATED"/>
    <property type="match status" value="1"/>
</dbReference>
<evidence type="ECO:0000259" key="5">
    <source>
        <dbReference type="PROSITE" id="PS51293"/>
    </source>
</evidence>
<proteinExistence type="predicted"/>
<dbReference type="Proteomes" id="UP000013827">
    <property type="component" value="Unassembled WGS sequence"/>
</dbReference>
<dbReference type="InterPro" id="IPR000433">
    <property type="entry name" value="Znf_ZZ"/>
</dbReference>
<dbReference type="CDD" id="cd00167">
    <property type="entry name" value="SANT"/>
    <property type="match status" value="1"/>
</dbReference>
<dbReference type="EnsemblProtists" id="EOD32045">
    <property type="protein sequence ID" value="EOD32045"/>
    <property type="gene ID" value="EMIHUDRAFT_202596"/>
</dbReference>